<gene>
    <name evidence="2" type="ORF">VTK73DRAFT_6236</name>
</gene>
<protein>
    <submittedName>
        <fullName evidence="2">Uncharacterized protein</fullName>
    </submittedName>
</protein>
<evidence type="ECO:0000256" key="1">
    <source>
        <dbReference type="SAM" id="Phobius"/>
    </source>
</evidence>
<feature type="transmembrane region" description="Helical" evidence="1">
    <location>
        <begin position="127"/>
        <end position="156"/>
    </location>
</feature>
<evidence type="ECO:0000313" key="2">
    <source>
        <dbReference type="EMBL" id="KAL1864055.1"/>
    </source>
</evidence>
<keyword evidence="1" id="KW-0472">Membrane</keyword>
<sequence>MKGMASALHVEAHFQVQASWWDTLAYISGVVRPTFRHQISTSTSSVRPENPVPSSSQNLHAIRETQIFLQTLLKSPHIVSKYPMTCKELPLGSVVERAAWRVSIITPRDALPQVARSQVRVLQREKFFALFFLLFVTLSSLGSTSLFIHIMLHFWFC</sequence>
<name>A0ABR3WK82_9PEZI</name>
<organism evidence="2 3">
    <name type="scientific">Phialemonium thermophilum</name>
    <dbReference type="NCBI Taxonomy" id="223376"/>
    <lineage>
        <taxon>Eukaryota</taxon>
        <taxon>Fungi</taxon>
        <taxon>Dikarya</taxon>
        <taxon>Ascomycota</taxon>
        <taxon>Pezizomycotina</taxon>
        <taxon>Sordariomycetes</taxon>
        <taxon>Sordariomycetidae</taxon>
        <taxon>Cephalothecales</taxon>
        <taxon>Cephalothecaceae</taxon>
        <taxon>Phialemonium</taxon>
    </lineage>
</organism>
<keyword evidence="1" id="KW-1133">Transmembrane helix</keyword>
<dbReference type="Proteomes" id="UP001586593">
    <property type="component" value="Unassembled WGS sequence"/>
</dbReference>
<evidence type="ECO:0000313" key="3">
    <source>
        <dbReference type="Proteomes" id="UP001586593"/>
    </source>
</evidence>
<proteinExistence type="predicted"/>
<keyword evidence="3" id="KW-1185">Reference proteome</keyword>
<comment type="caution">
    <text evidence="2">The sequence shown here is derived from an EMBL/GenBank/DDBJ whole genome shotgun (WGS) entry which is preliminary data.</text>
</comment>
<dbReference type="EMBL" id="JAZHXJ010000350">
    <property type="protein sequence ID" value="KAL1864055.1"/>
    <property type="molecule type" value="Genomic_DNA"/>
</dbReference>
<accession>A0ABR3WK82</accession>
<reference evidence="2 3" key="1">
    <citation type="journal article" date="2024" name="Commun. Biol.">
        <title>Comparative genomic analysis of thermophilic fungi reveals convergent evolutionary adaptations and gene losses.</title>
        <authorList>
            <person name="Steindorff A.S."/>
            <person name="Aguilar-Pontes M.V."/>
            <person name="Robinson A.J."/>
            <person name="Andreopoulos B."/>
            <person name="LaButti K."/>
            <person name="Kuo A."/>
            <person name="Mondo S."/>
            <person name="Riley R."/>
            <person name="Otillar R."/>
            <person name="Haridas S."/>
            <person name="Lipzen A."/>
            <person name="Grimwood J."/>
            <person name="Schmutz J."/>
            <person name="Clum A."/>
            <person name="Reid I.D."/>
            <person name="Moisan M.C."/>
            <person name="Butler G."/>
            <person name="Nguyen T.T.M."/>
            <person name="Dewar K."/>
            <person name="Conant G."/>
            <person name="Drula E."/>
            <person name="Henrissat B."/>
            <person name="Hansel C."/>
            <person name="Singer S."/>
            <person name="Hutchinson M.I."/>
            <person name="de Vries R.P."/>
            <person name="Natvig D.O."/>
            <person name="Powell A.J."/>
            <person name="Tsang A."/>
            <person name="Grigoriev I.V."/>
        </authorList>
    </citation>
    <scope>NUCLEOTIDE SEQUENCE [LARGE SCALE GENOMIC DNA]</scope>
    <source>
        <strain evidence="2 3">ATCC 24622</strain>
    </source>
</reference>
<keyword evidence="1" id="KW-0812">Transmembrane</keyword>